<keyword evidence="3" id="KW-1185">Reference proteome</keyword>
<reference evidence="2" key="2">
    <citation type="submission" date="2025-09" db="UniProtKB">
        <authorList>
            <consortium name="Ensembl"/>
        </authorList>
    </citation>
    <scope>IDENTIFICATION</scope>
</reference>
<dbReference type="Proteomes" id="UP000233160">
    <property type="component" value="Unassembled WGS sequence"/>
</dbReference>
<dbReference type="GO" id="GO:0004865">
    <property type="term" value="F:protein serine/threonine phosphatase inhibitor activity"/>
    <property type="evidence" value="ECO:0007669"/>
    <property type="project" value="InterPro"/>
</dbReference>
<comment type="similarity">
    <text evidence="1">Belongs to the FAM122 family.</text>
</comment>
<protein>
    <recommendedName>
        <fullName evidence="4">Family with sequence similarity 122C</fullName>
    </recommendedName>
</protein>
<dbReference type="AlphaFoldDB" id="A0A2K6G5Y9"/>
<dbReference type="PANTHER" id="PTHR22227:SF3">
    <property type="entry name" value="PABIR FAMILY MEMBER 1"/>
    <property type="match status" value="1"/>
</dbReference>
<dbReference type="PANTHER" id="PTHR22227">
    <property type="entry name" value="FAMILY WITH SEQUENCE SIMILARITY 122B ISOFORM X1"/>
    <property type="match status" value="1"/>
</dbReference>
<organism evidence="2 3">
    <name type="scientific">Propithecus coquereli</name>
    <name type="common">Coquerel's sifaka</name>
    <name type="synonym">Propithecus verreauxi coquereli</name>
    <dbReference type="NCBI Taxonomy" id="379532"/>
    <lineage>
        <taxon>Eukaryota</taxon>
        <taxon>Metazoa</taxon>
        <taxon>Chordata</taxon>
        <taxon>Craniata</taxon>
        <taxon>Vertebrata</taxon>
        <taxon>Euteleostomi</taxon>
        <taxon>Mammalia</taxon>
        <taxon>Eutheria</taxon>
        <taxon>Euarchontoglires</taxon>
        <taxon>Primates</taxon>
        <taxon>Strepsirrhini</taxon>
        <taxon>Lemuriformes</taxon>
        <taxon>Indriidae</taxon>
        <taxon>Propithecus</taxon>
    </lineage>
</organism>
<dbReference type="GeneTree" id="ENSGT00390000015476"/>
<proteinExistence type="inferred from homology"/>
<evidence type="ECO:0008006" key="4">
    <source>
        <dbReference type="Google" id="ProtNLM"/>
    </source>
</evidence>
<name>A0A2K6G5Y9_PROCO</name>
<sequence length="79" mass="8896">MAQDKMELGLELLPGSTSTHCNILRRSNSAPLINGLSDNSQVFQTDTLKIRRNSTTFMSQQCLEIIPPIYDEQKPKALF</sequence>
<evidence type="ECO:0000256" key="1">
    <source>
        <dbReference type="ARBA" id="ARBA00006725"/>
    </source>
</evidence>
<dbReference type="GO" id="GO:0005634">
    <property type="term" value="C:nucleus"/>
    <property type="evidence" value="ECO:0007669"/>
    <property type="project" value="TreeGrafter"/>
</dbReference>
<reference evidence="2" key="1">
    <citation type="submission" date="2025-08" db="UniProtKB">
        <authorList>
            <consortium name="Ensembl"/>
        </authorList>
    </citation>
    <scope>IDENTIFICATION</scope>
</reference>
<dbReference type="InterPro" id="IPR026716">
    <property type="entry name" value="PBIR1/2/3"/>
</dbReference>
<evidence type="ECO:0000313" key="2">
    <source>
        <dbReference type="Ensembl" id="ENSPCOP00000021633.1"/>
    </source>
</evidence>
<dbReference type="GO" id="GO:0044818">
    <property type="term" value="P:mitotic G2/M transition checkpoint"/>
    <property type="evidence" value="ECO:0007669"/>
    <property type="project" value="TreeGrafter"/>
</dbReference>
<dbReference type="GO" id="GO:0005737">
    <property type="term" value="C:cytoplasm"/>
    <property type="evidence" value="ECO:0007669"/>
    <property type="project" value="TreeGrafter"/>
</dbReference>
<dbReference type="Ensembl" id="ENSPCOT00000032300.1">
    <property type="protein sequence ID" value="ENSPCOP00000021633.1"/>
    <property type="gene ID" value="ENSPCOG00000022849.1"/>
</dbReference>
<accession>A0A2K6G5Y9</accession>
<evidence type="ECO:0000313" key="3">
    <source>
        <dbReference type="Proteomes" id="UP000233160"/>
    </source>
</evidence>